<evidence type="ECO:0000256" key="5">
    <source>
        <dbReference type="SAM" id="SignalP"/>
    </source>
</evidence>
<protein>
    <submittedName>
        <fullName evidence="8">Uncharacterized protein</fullName>
    </submittedName>
</protein>
<dbReference type="SUPFAM" id="SSF49452">
    <property type="entry name" value="Starch-binding domain-like"/>
    <property type="match status" value="2"/>
</dbReference>
<dbReference type="GO" id="GO:0016798">
    <property type="term" value="F:hydrolase activity, acting on glycosyl bonds"/>
    <property type="evidence" value="ECO:0007669"/>
    <property type="project" value="UniProtKB-KW"/>
</dbReference>
<proteinExistence type="inferred from homology"/>
<feature type="signal peptide" evidence="5">
    <location>
        <begin position="1"/>
        <end position="22"/>
    </location>
</feature>
<sequence length="510" mass="55647">MKKVLFALIALFTFAFSSSLFVEVDAAEGEKVVVHYYKFAGDYDGVGLWTWDNGTDDSHNKAFAKSGMDDAGWAIVEFPVDKATMSTEGKFLPFAFGVTQGESGWPAQGDAAKDSKNQQDVSYDREAFKASTENELHVYFVQGQDAAYMSREAAMIAAGLAKEDAEAPGTIDADFVTMTVIYYDATQDYEGWNIWTFGNGTDASKDGVDFMYEVNYTNEGITGVHQIAFIYINKATTEETGFILRTESWDKKFPSDIMFDNSELIAAGGGTVYYLAGEGSLRTGTLVEFLTDAYAFNFNSAVAASQTQITIEMNKEIVTVVVDEEGVKTPVFENSWIVLKDKDGNIVPIEDILFNSVVEKTKQFSIVLAEANELDPSKAPYTVSFDYEGQQAVKEVSYDTVAPTFTLLVDKNQRVEIGSTWALGLYTATDAVDGVLTPFVTASGIVDTSKVGTYTVTLSVSDALGNVGTEVLTINVYDPCDEETASASLWLGFISAPLAVAAIFARRFFL</sequence>
<organism evidence="8 9">
    <name type="scientific">Acholeplasma brassicae</name>
    <dbReference type="NCBI Taxonomy" id="61635"/>
    <lineage>
        <taxon>Bacteria</taxon>
        <taxon>Bacillati</taxon>
        <taxon>Mycoplasmatota</taxon>
        <taxon>Mollicutes</taxon>
        <taxon>Acholeplasmatales</taxon>
        <taxon>Acholeplasmataceae</taxon>
        <taxon>Acholeplasma</taxon>
    </lineage>
</organism>
<evidence type="ECO:0000256" key="3">
    <source>
        <dbReference type="ARBA" id="ARBA00022801"/>
    </source>
</evidence>
<reference evidence="8 9" key="1">
    <citation type="journal article" date="2013" name="J. Mol. Microbiol. Biotechnol.">
        <title>Analysis of the Complete Genomes of Acholeplasma brassicae , A. palmae and A. laidlawii and Their Comparison to the Obligate Parasites from ' Candidatus Phytoplasma'.</title>
        <authorList>
            <person name="Kube M."/>
            <person name="Siewert C."/>
            <person name="Migdoll A.M."/>
            <person name="Duduk B."/>
            <person name="Holz S."/>
            <person name="Rabus R."/>
            <person name="Seemuller E."/>
            <person name="Mitrovic J."/>
            <person name="Muller I."/>
            <person name="Buttner C."/>
            <person name="Reinhardt R."/>
        </authorList>
    </citation>
    <scope>NUCLEOTIDE SEQUENCE [LARGE SCALE GENOMIC DNA]</scope>
    <source>
        <strain evidence="9">0502</strain>
    </source>
</reference>
<name>U4KN34_9MOLU</name>
<feature type="chain" id="PRO_5004650900" evidence="5">
    <location>
        <begin position="23"/>
        <end position="510"/>
    </location>
</feature>
<evidence type="ECO:0000256" key="2">
    <source>
        <dbReference type="ARBA" id="ARBA00022729"/>
    </source>
</evidence>
<accession>U4KN34</accession>
<dbReference type="EMBL" id="FO681348">
    <property type="protein sequence ID" value="CCV65707.1"/>
    <property type="molecule type" value="Genomic_DNA"/>
</dbReference>
<feature type="domain" description="Pullulanase carbohydrate-binding module 41" evidence="6">
    <location>
        <begin position="178"/>
        <end position="278"/>
    </location>
</feature>
<dbReference type="GO" id="GO:0030246">
    <property type="term" value="F:carbohydrate binding"/>
    <property type="evidence" value="ECO:0007669"/>
    <property type="project" value="InterPro"/>
</dbReference>
<dbReference type="Pfam" id="PF03714">
    <property type="entry name" value="PUD"/>
    <property type="match status" value="2"/>
</dbReference>
<dbReference type="HOGENOM" id="CLU_533851_0_0_14"/>
<keyword evidence="3" id="KW-0378">Hydrolase</keyword>
<dbReference type="Pfam" id="PF16403">
    <property type="entry name" value="Bact_surface_Ig-like"/>
    <property type="match status" value="1"/>
</dbReference>
<evidence type="ECO:0000259" key="7">
    <source>
        <dbReference type="Pfam" id="PF16403"/>
    </source>
</evidence>
<dbReference type="RefSeq" id="WP_030004566.1">
    <property type="nucleotide sequence ID" value="NC_022549.1"/>
</dbReference>
<dbReference type="InterPro" id="IPR032179">
    <property type="entry name" value="Cry22Aa_Ig-like"/>
</dbReference>
<dbReference type="OrthoDB" id="4527292at2"/>
<dbReference type="AlphaFoldDB" id="U4KN34"/>
<dbReference type="InterPro" id="IPR013783">
    <property type="entry name" value="Ig-like_fold"/>
</dbReference>
<keyword evidence="2 5" id="KW-0732">Signal</keyword>
<evidence type="ECO:0000256" key="1">
    <source>
        <dbReference type="ARBA" id="ARBA00008061"/>
    </source>
</evidence>
<gene>
    <name evidence="8" type="ORF">BN85306860</name>
</gene>
<keyword evidence="9" id="KW-1185">Reference proteome</keyword>
<dbReference type="KEGG" id="abra:BN85306860"/>
<comment type="similarity">
    <text evidence="1">Belongs to the glycosyl hydrolase 13 family.</text>
</comment>
<keyword evidence="4" id="KW-0326">Glycosidase</keyword>
<dbReference type="InterPro" id="IPR005323">
    <property type="entry name" value="CBM41_pullulanase"/>
</dbReference>
<dbReference type="Gene3D" id="2.60.40.1110">
    <property type="match status" value="2"/>
</dbReference>
<evidence type="ECO:0000256" key="4">
    <source>
        <dbReference type="ARBA" id="ARBA00023295"/>
    </source>
</evidence>
<feature type="domain" description="Pullulanase carbohydrate-binding module 41" evidence="6">
    <location>
        <begin position="31"/>
        <end position="148"/>
    </location>
</feature>
<dbReference type="CDD" id="cd00146">
    <property type="entry name" value="PKD"/>
    <property type="match status" value="1"/>
</dbReference>
<dbReference type="STRING" id="61635.BN85306860"/>
<dbReference type="Gene3D" id="2.60.40.10">
    <property type="entry name" value="Immunoglobulins"/>
    <property type="match status" value="1"/>
</dbReference>
<evidence type="ECO:0000259" key="6">
    <source>
        <dbReference type="Pfam" id="PF03714"/>
    </source>
</evidence>
<evidence type="ECO:0000313" key="9">
    <source>
        <dbReference type="Proteomes" id="UP000032737"/>
    </source>
</evidence>
<evidence type="ECO:0000313" key="8">
    <source>
        <dbReference type="EMBL" id="CCV65707.1"/>
    </source>
</evidence>
<dbReference type="Proteomes" id="UP000032737">
    <property type="component" value="Chromosome"/>
</dbReference>
<dbReference type="InterPro" id="IPR013784">
    <property type="entry name" value="Carb-bd-like_fold"/>
</dbReference>
<feature type="domain" description="Pesticidal crystal protein Cry22Aa Ig-like" evidence="7">
    <location>
        <begin position="406"/>
        <end position="476"/>
    </location>
</feature>
<dbReference type="GO" id="GO:0005975">
    <property type="term" value="P:carbohydrate metabolic process"/>
    <property type="evidence" value="ECO:0007669"/>
    <property type="project" value="InterPro"/>
</dbReference>